<evidence type="ECO:0000313" key="4">
    <source>
        <dbReference type="Proteomes" id="UP000217083"/>
    </source>
</evidence>
<comment type="caution">
    <text evidence="3">The sequence shown here is derived from an EMBL/GenBank/DDBJ whole genome shotgun (WGS) entry which is preliminary data.</text>
</comment>
<dbReference type="InterPro" id="IPR046342">
    <property type="entry name" value="CBS_dom_sf"/>
</dbReference>
<proteinExistence type="predicted"/>
<keyword evidence="4" id="KW-1185">Reference proteome</keyword>
<dbReference type="Pfam" id="PF00571">
    <property type="entry name" value="CBS"/>
    <property type="match status" value="1"/>
</dbReference>
<sequence length="208" mass="23877">MKVKYNFVPKEEVAFCPETFNVQQAYDLLKETGYRCVPVLSEDGTQFKGQIYKVTILEYLYENNGYHEESIEGLVKNKEAFVTEDDSFFKSFLSIRRLPFLGVISETGDFAGILTHANVMDVLEDSFGMRTGGYTLTVTTHEEKGALKRLLTLLKDYNVEGLLTLDNGEHYIRRIVVNLPKELSEQDIEQLVKKLEPKGFRVPYIDKI</sequence>
<dbReference type="EMBL" id="NPIA01000001">
    <property type="protein sequence ID" value="OZM58659.1"/>
    <property type="molecule type" value="Genomic_DNA"/>
</dbReference>
<name>A0A263BY59_9BACI</name>
<dbReference type="RefSeq" id="WP_094921898.1">
    <property type="nucleotide sequence ID" value="NZ_NPIA01000001.1"/>
</dbReference>
<dbReference type="Gene3D" id="3.10.580.10">
    <property type="entry name" value="CBS-domain"/>
    <property type="match status" value="1"/>
</dbReference>
<dbReference type="PIRSF" id="PIRSF035040">
    <property type="entry name" value="UCP035040_CBS_Lmo0553"/>
    <property type="match status" value="1"/>
</dbReference>
<dbReference type="InterPro" id="IPR017036">
    <property type="entry name" value="Lmo0553-like"/>
</dbReference>
<keyword evidence="1" id="KW-0129">CBS domain</keyword>
<evidence type="ECO:0000256" key="1">
    <source>
        <dbReference type="PROSITE-ProRule" id="PRU00703"/>
    </source>
</evidence>
<gene>
    <name evidence="3" type="ORF">CIB95_03570</name>
</gene>
<reference evidence="4" key="1">
    <citation type="submission" date="2017-08" db="EMBL/GenBank/DDBJ databases">
        <authorList>
            <person name="Huang Z."/>
        </authorList>
    </citation>
    <scope>NUCLEOTIDE SEQUENCE [LARGE SCALE GENOMIC DNA]</scope>
    <source>
        <strain evidence="4">SA5d-4</strain>
    </source>
</reference>
<accession>A0A263BY59</accession>
<dbReference type="PROSITE" id="PS51371">
    <property type="entry name" value="CBS"/>
    <property type="match status" value="1"/>
</dbReference>
<dbReference type="InterPro" id="IPR000644">
    <property type="entry name" value="CBS_dom"/>
</dbReference>
<evidence type="ECO:0000259" key="2">
    <source>
        <dbReference type="PROSITE" id="PS51371"/>
    </source>
</evidence>
<protein>
    <recommendedName>
        <fullName evidence="2">CBS domain-containing protein</fullName>
    </recommendedName>
</protein>
<dbReference type="NCBIfam" id="NF038387">
    <property type="entry name" value="CBS_CbpA"/>
    <property type="match status" value="1"/>
</dbReference>
<dbReference type="Proteomes" id="UP000217083">
    <property type="component" value="Unassembled WGS sequence"/>
</dbReference>
<dbReference type="AlphaFoldDB" id="A0A263BY59"/>
<feature type="domain" description="CBS" evidence="2">
    <location>
        <begin position="7"/>
        <end position="69"/>
    </location>
</feature>
<reference evidence="3 4" key="2">
    <citation type="submission" date="2017-09" db="EMBL/GenBank/DDBJ databases">
        <title>Bacillus patelloidae sp. nov., isolated from the intestinal tract of a marine limpet.</title>
        <authorList>
            <person name="Liu R."/>
            <person name="Dong C."/>
            <person name="Shao Z."/>
        </authorList>
    </citation>
    <scope>NUCLEOTIDE SEQUENCE [LARGE SCALE GENOMIC DNA]</scope>
    <source>
        <strain evidence="3 4">SA5d-4</strain>
    </source>
</reference>
<dbReference type="SUPFAM" id="SSF54631">
    <property type="entry name" value="CBS-domain pair"/>
    <property type="match status" value="1"/>
</dbReference>
<evidence type="ECO:0000313" key="3">
    <source>
        <dbReference type="EMBL" id="OZM58659.1"/>
    </source>
</evidence>
<organism evidence="3 4">
    <name type="scientific">Lottiidibacillus patelloidae</name>
    <dbReference type="NCBI Taxonomy" id="2670334"/>
    <lineage>
        <taxon>Bacteria</taxon>
        <taxon>Bacillati</taxon>
        <taxon>Bacillota</taxon>
        <taxon>Bacilli</taxon>
        <taxon>Bacillales</taxon>
        <taxon>Bacillaceae</taxon>
        <taxon>Lottiidibacillus</taxon>
    </lineage>
</organism>